<dbReference type="InterPro" id="IPR055171">
    <property type="entry name" value="GT-D-like"/>
</dbReference>
<dbReference type="AlphaFoldDB" id="A0A1T2XJW8"/>
<evidence type="ECO:0000259" key="2">
    <source>
        <dbReference type="Pfam" id="PF22882"/>
    </source>
</evidence>
<feature type="compositionally biased region" description="Basic and acidic residues" evidence="1">
    <location>
        <begin position="88"/>
        <end position="102"/>
    </location>
</feature>
<evidence type="ECO:0000313" key="3">
    <source>
        <dbReference type="EMBL" id="OPA80161.1"/>
    </source>
</evidence>
<dbReference type="NCBIfam" id="NF040628">
    <property type="entry name" value="GT-D_rel"/>
    <property type="match status" value="1"/>
</dbReference>
<organism evidence="3 4">
    <name type="scientific">Paenibacillus selenitireducens</name>
    <dbReference type="NCBI Taxonomy" id="1324314"/>
    <lineage>
        <taxon>Bacteria</taxon>
        <taxon>Bacillati</taxon>
        <taxon>Bacillota</taxon>
        <taxon>Bacilli</taxon>
        <taxon>Bacillales</taxon>
        <taxon>Paenibacillaceae</taxon>
        <taxon>Paenibacillus</taxon>
    </lineage>
</organism>
<feature type="compositionally biased region" description="Basic and acidic residues" evidence="1">
    <location>
        <begin position="69"/>
        <end position="80"/>
    </location>
</feature>
<feature type="region of interest" description="Disordered" evidence="1">
    <location>
        <begin position="1"/>
        <end position="102"/>
    </location>
</feature>
<dbReference type="Proteomes" id="UP000190188">
    <property type="component" value="Unassembled WGS sequence"/>
</dbReference>
<comment type="caution">
    <text evidence="3">The sequence shown here is derived from an EMBL/GenBank/DDBJ whole genome shotgun (WGS) entry which is preliminary data.</text>
</comment>
<keyword evidence="4" id="KW-1185">Reference proteome</keyword>
<feature type="compositionally biased region" description="Basic residues" evidence="1">
    <location>
        <begin position="56"/>
        <end position="68"/>
    </location>
</feature>
<dbReference type="OrthoDB" id="2655332at2"/>
<dbReference type="STRING" id="1324314.BVG16_05290"/>
<name>A0A1T2XJW8_9BACL</name>
<dbReference type="EMBL" id="MSZX01000002">
    <property type="protein sequence ID" value="OPA80161.1"/>
    <property type="molecule type" value="Genomic_DNA"/>
</dbReference>
<sequence>MLVLSKRNRVSKTLRNKAGKPGQKTAKTKKKQGSASRKASFKPHVKRRGNVAYLPTKHHKALDRKHKSHSEEHADADGADSKPAGSETEEHHRHNSADVSDARTYEQGYQVGYYDGGEGLLAQSIPTFNVLPDTTVQEVIQLGIEQVRHRLHPLVDPFTIYREMQTAIMQRQPMSLVRLGDGELLTLAHDVILDTEQAKQAGPFLPYAGVQLPDPLARTLLADSVKRATIVGIPISRMPNFQGLLFPSLQANDIPYQKIRMTISTINYLFYQLGYLTLLLEGRQVLLVGNEVPALAPVLASRGIQIVGIVSPVQGVHDVDRVMGEIAKHTFDIALVAAGIPAVMITERIATELGGVAIDFGHLADKIAKGQPI</sequence>
<dbReference type="Pfam" id="PF22882">
    <property type="entry name" value="GT-D-like"/>
    <property type="match status" value="1"/>
</dbReference>
<gene>
    <name evidence="3" type="ORF">BVG16_05290</name>
</gene>
<evidence type="ECO:0000313" key="4">
    <source>
        <dbReference type="Proteomes" id="UP000190188"/>
    </source>
</evidence>
<feature type="compositionally biased region" description="Basic residues" evidence="1">
    <location>
        <begin position="1"/>
        <end position="18"/>
    </location>
</feature>
<evidence type="ECO:0000256" key="1">
    <source>
        <dbReference type="SAM" id="MobiDB-lite"/>
    </source>
</evidence>
<dbReference type="RefSeq" id="WP_078497509.1">
    <property type="nucleotide sequence ID" value="NZ_MSZX01000002.1"/>
</dbReference>
<feature type="domain" description="GT-D fold-like" evidence="2">
    <location>
        <begin position="159"/>
        <end position="367"/>
    </location>
</feature>
<protein>
    <submittedName>
        <fullName evidence="3">Succinyl-CoA synthetase</fullName>
    </submittedName>
</protein>
<accession>A0A1T2XJW8</accession>
<feature type="compositionally biased region" description="Basic residues" evidence="1">
    <location>
        <begin position="39"/>
        <end position="49"/>
    </location>
</feature>
<dbReference type="InterPro" id="IPR049785">
    <property type="entry name" value="GT-D-like_firm"/>
</dbReference>
<proteinExistence type="predicted"/>
<reference evidence="3 4" key="1">
    <citation type="submission" date="2017-01" db="EMBL/GenBank/DDBJ databases">
        <title>Genome analysis of Paenibacillus selenitrireducens ES3-24.</title>
        <authorList>
            <person name="Xu D."/>
            <person name="Yao R."/>
            <person name="Zheng S."/>
        </authorList>
    </citation>
    <scope>NUCLEOTIDE SEQUENCE [LARGE SCALE GENOMIC DNA]</scope>
    <source>
        <strain evidence="3 4">ES3-24</strain>
    </source>
</reference>